<dbReference type="PANTHER" id="PTHR30055">
    <property type="entry name" value="HTH-TYPE TRANSCRIPTIONAL REGULATOR RUTR"/>
    <property type="match status" value="1"/>
</dbReference>
<evidence type="ECO:0000256" key="4">
    <source>
        <dbReference type="PROSITE-ProRule" id="PRU00335"/>
    </source>
</evidence>
<feature type="domain" description="HTH tetR-type" evidence="5">
    <location>
        <begin position="11"/>
        <end position="71"/>
    </location>
</feature>
<dbReference type="InterPro" id="IPR001647">
    <property type="entry name" value="HTH_TetR"/>
</dbReference>
<keyword evidence="3" id="KW-0804">Transcription</keyword>
<reference evidence="6 7" key="1">
    <citation type="journal article" date="2015" name="Int. J. Syst. Evol. Microbiol.">
        <title>Amycolatopsis rhabdoformis sp. nov., an actinomycete isolated from a tropical forest soil.</title>
        <authorList>
            <person name="Souza W.R."/>
            <person name="Silva R.E."/>
            <person name="Goodfellow M."/>
            <person name="Busarakam K."/>
            <person name="Figueiro F.S."/>
            <person name="Ferreira D."/>
            <person name="Rodrigues-Filho E."/>
            <person name="Moraes L.A.B."/>
            <person name="Zucchi T.D."/>
        </authorList>
    </citation>
    <scope>NUCLEOTIDE SEQUENCE [LARGE SCALE GENOMIC DNA]</scope>
    <source>
        <strain evidence="6 7">NCIMB 14900</strain>
    </source>
</reference>
<evidence type="ECO:0000256" key="3">
    <source>
        <dbReference type="ARBA" id="ARBA00023163"/>
    </source>
</evidence>
<keyword evidence="1" id="KW-0805">Transcription regulation</keyword>
<dbReference type="PROSITE" id="PS01081">
    <property type="entry name" value="HTH_TETR_1"/>
    <property type="match status" value="1"/>
</dbReference>
<dbReference type="InterPro" id="IPR050109">
    <property type="entry name" value="HTH-type_TetR-like_transc_reg"/>
</dbReference>
<feature type="DNA-binding region" description="H-T-H motif" evidence="4">
    <location>
        <begin position="34"/>
        <end position="53"/>
    </location>
</feature>
<dbReference type="Proteomes" id="UP001330812">
    <property type="component" value="Chromosome"/>
</dbReference>
<evidence type="ECO:0000259" key="5">
    <source>
        <dbReference type="PROSITE" id="PS50977"/>
    </source>
</evidence>
<evidence type="ECO:0000313" key="6">
    <source>
        <dbReference type="EMBL" id="WSE34513.1"/>
    </source>
</evidence>
<dbReference type="RefSeq" id="WP_326837321.1">
    <property type="nucleotide sequence ID" value="NZ_CP142149.1"/>
</dbReference>
<dbReference type="InterPro" id="IPR009057">
    <property type="entry name" value="Homeodomain-like_sf"/>
</dbReference>
<keyword evidence="7" id="KW-1185">Reference proteome</keyword>
<dbReference type="InterPro" id="IPR023772">
    <property type="entry name" value="DNA-bd_HTH_TetR-type_CS"/>
</dbReference>
<dbReference type="PROSITE" id="PS50977">
    <property type="entry name" value="HTH_TETR_2"/>
    <property type="match status" value="1"/>
</dbReference>
<dbReference type="Gene3D" id="1.10.357.10">
    <property type="entry name" value="Tetracycline Repressor, domain 2"/>
    <property type="match status" value="1"/>
</dbReference>
<organism evidence="6 7">
    <name type="scientific">Amycolatopsis rhabdoformis</name>
    <dbReference type="NCBI Taxonomy" id="1448059"/>
    <lineage>
        <taxon>Bacteria</taxon>
        <taxon>Bacillati</taxon>
        <taxon>Actinomycetota</taxon>
        <taxon>Actinomycetes</taxon>
        <taxon>Pseudonocardiales</taxon>
        <taxon>Pseudonocardiaceae</taxon>
        <taxon>Amycolatopsis</taxon>
    </lineage>
</organism>
<dbReference type="SUPFAM" id="SSF46689">
    <property type="entry name" value="Homeodomain-like"/>
    <property type="match status" value="1"/>
</dbReference>
<sequence length="211" mass="22219">MTPTPRTPRAQATRERLLHAAVRVFTERGYDHATMDDVAAAAGVSRRTAFNHFASKGDLAVAWAAGRAETAFALARPSAAADPFDAITTVFHELAAATEAGWEETRQLTTAWIRGYGAPDHRSPLSAELREWLRGPLSGGSLDPALAADVLFDVFQGALLRRLDRADPPPAGAFTTEVDALVAVVVAGLTGAGTGTGKAGHRGSPRTRAHS</sequence>
<evidence type="ECO:0000256" key="1">
    <source>
        <dbReference type="ARBA" id="ARBA00023015"/>
    </source>
</evidence>
<accession>A0ABZ1IJW2</accession>
<evidence type="ECO:0000256" key="2">
    <source>
        <dbReference type="ARBA" id="ARBA00023125"/>
    </source>
</evidence>
<dbReference type="EMBL" id="CP142149">
    <property type="protein sequence ID" value="WSE34513.1"/>
    <property type="molecule type" value="Genomic_DNA"/>
</dbReference>
<evidence type="ECO:0000313" key="7">
    <source>
        <dbReference type="Proteomes" id="UP001330812"/>
    </source>
</evidence>
<dbReference type="Pfam" id="PF00440">
    <property type="entry name" value="TetR_N"/>
    <property type="match status" value="1"/>
</dbReference>
<dbReference type="PRINTS" id="PR00455">
    <property type="entry name" value="HTHTETR"/>
</dbReference>
<proteinExistence type="predicted"/>
<dbReference type="PANTHER" id="PTHR30055:SF234">
    <property type="entry name" value="HTH-TYPE TRANSCRIPTIONAL REGULATOR BETI"/>
    <property type="match status" value="1"/>
</dbReference>
<gene>
    <name evidence="6" type="ORF">VSH64_20910</name>
</gene>
<protein>
    <submittedName>
        <fullName evidence="6">TetR/AcrR family transcriptional regulator</fullName>
    </submittedName>
</protein>
<name>A0ABZ1IJW2_9PSEU</name>
<keyword evidence="2 4" id="KW-0238">DNA-binding</keyword>